<feature type="domain" description="F-box" evidence="2">
    <location>
        <begin position="13"/>
        <end position="57"/>
    </location>
</feature>
<comment type="subunit">
    <text evidence="1">Component of the SCF-type E3 ligase complex.</text>
</comment>
<dbReference type="InterPro" id="IPR001810">
    <property type="entry name" value="F-box_dom"/>
</dbReference>
<comment type="subcellular location">
    <subcellularLocation>
        <location evidence="1">Nucleus</location>
    </subcellularLocation>
</comment>
<dbReference type="PANTHER" id="PTHR12874">
    <property type="entry name" value="F-BOX ONLY PROTEIN 48-RELATED"/>
    <property type="match status" value="1"/>
</dbReference>
<gene>
    <name evidence="3" type="ORF">ZOSMA_18G00080</name>
</gene>
<organism evidence="3 4">
    <name type="scientific">Zostera marina</name>
    <name type="common">Eelgrass</name>
    <dbReference type="NCBI Taxonomy" id="29655"/>
    <lineage>
        <taxon>Eukaryota</taxon>
        <taxon>Viridiplantae</taxon>
        <taxon>Streptophyta</taxon>
        <taxon>Embryophyta</taxon>
        <taxon>Tracheophyta</taxon>
        <taxon>Spermatophyta</taxon>
        <taxon>Magnoliopsida</taxon>
        <taxon>Liliopsida</taxon>
        <taxon>Zosteraceae</taxon>
        <taxon>Zostera</taxon>
    </lineage>
</organism>
<dbReference type="GO" id="GO:0019005">
    <property type="term" value="C:SCF ubiquitin ligase complex"/>
    <property type="evidence" value="ECO:0007669"/>
    <property type="project" value="UniProtKB-UniRule"/>
</dbReference>
<dbReference type="AlphaFoldDB" id="A0A0K9PPM0"/>
<reference evidence="4" key="1">
    <citation type="journal article" date="2016" name="Nature">
        <title>The genome of the seagrass Zostera marina reveals angiosperm adaptation to the sea.</title>
        <authorList>
            <person name="Olsen J.L."/>
            <person name="Rouze P."/>
            <person name="Verhelst B."/>
            <person name="Lin Y.-C."/>
            <person name="Bayer T."/>
            <person name="Collen J."/>
            <person name="Dattolo E."/>
            <person name="De Paoli E."/>
            <person name="Dittami S."/>
            <person name="Maumus F."/>
            <person name="Michel G."/>
            <person name="Kersting A."/>
            <person name="Lauritano C."/>
            <person name="Lohaus R."/>
            <person name="Toepel M."/>
            <person name="Tonon T."/>
            <person name="Vanneste K."/>
            <person name="Amirebrahimi M."/>
            <person name="Brakel J."/>
            <person name="Bostroem C."/>
            <person name="Chovatia M."/>
            <person name="Grimwood J."/>
            <person name="Jenkins J.W."/>
            <person name="Jueterbock A."/>
            <person name="Mraz A."/>
            <person name="Stam W.T."/>
            <person name="Tice H."/>
            <person name="Bornberg-Bauer E."/>
            <person name="Green P.J."/>
            <person name="Pearson G.A."/>
            <person name="Procaccini G."/>
            <person name="Duarte C.M."/>
            <person name="Schmutz J."/>
            <person name="Reusch T.B.H."/>
            <person name="Van de Peer Y."/>
        </authorList>
    </citation>
    <scope>NUCLEOTIDE SEQUENCE [LARGE SCALE GENOMIC DNA]</scope>
    <source>
        <strain evidence="4">cv. Finnish</strain>
    </source>
</reference>
<comment type="caution">
    <text evidence="3">The sequence shown here is derived from an EMBL/GenBank/DDBJ whole genome shotgun (WGS) entry which is preliminary data.</text>
</comment>
<evidence type="ECO:0000259" key="2">
    <source>
        <dbReference type="Pfam" id="PF12937"/>
    </source>
</evidence>
<protein>
    <recommendedName>
        <fullName evidence="1">F-box protein</fullName>
    </recommendedName>
</protein>
<accession>A0A0K9PPM0</accession>
<keyword evidence="1" id="KW-0539">Nucleus</keyword>
<comment type="function">
    <text evidence="1">Acts as a component of a SCF E3 ubiquitin ligase complexes.</text>
</comment>
<dbReference type="GO" id="GO:0016567">
    <property type="term" value="P:protein ubiquitination"/>
    <property type="evidence" value="ECO:0007669"/>
    <property type="project" value="UniProtKB-UniRule"/>
</dbReference>
<proteinExistence type="predicted"/>
<keyword evidence="4" id="KW-1185">Reference proteome</keyword>
<keyword evidence="1" id="KW-0833">Ubl conjugation pathway</keyword>
<dbReference type="STRING" id="29655.A0A0K9PPM0"/>
<sequence>MEESSEPESIQFEDFPEDVQLTILSFLPSYTIALFGCTSRRFFSLCAMPKLWHAMCERRWGSHTSIRNWTRSGTIPFSSLYRTLDQWESLIGFWRRIGSEGTEAPILLFFEWGSSFITGYKVSPANNVGTYDVLKIPFLWMGLSRNGDPLGFVCTGCRFQSVNHLLNMLSSSGISHPELLPVTVSFAEENYFIVKECTDFDCSANAGRENEVGMFEDLSTSPPDRLMSEIYQYFANRTSPGADRATRRQKKKERVRLGRKKKTMVEHYMKITNSYPTPSRPFQGLWKGINKNMELGFYLIIYNDNGGLGCRLVGDSLESFSGFSIFWTSEIKFLESPFSAEEEDVYNTRHHIRSIYFDSTAVDRDIVSRILSISSSVDLVFPGVDWPSDGRNAYTEGRIWEYKSGTFGFGFLKSDFIIDLKHIALKGRLLDSVTNSIDAPSSS</sequence>
<dbReference type="SUPFAM" id="SSF81383">
    <property type="entry name" value="F-box domain"/>
    <property type="match status" value="1"/>
</dbReference>
<dbReference type="Gene3D" id="1.20.1280.50">
    <property type="match status" value="1"/>
</dbReference>
<dbReference type="EMBL" id="LFYR01000692">
    <property type="protein sequence ID" value="KMZ70921.1"/>
    <property type="molecule type" value="Genomic_DNA"/>
</dbReference>
<dbReference type="Proteomes" id="UP000036987">
    <property type="component" value="Unassembled WGS sequence"/>
</dbReference>
<dbReference type="OrthoDB" id="1924875at2759"/>
<dbReference type="GO" id="GO:0031146">
    <property type="term" value="P:SCF-dependent proteasomal ubiquitin-dependent protein catabolic process"/>
    <property type="evidence" value="ECO:0007669"/>
    <property type="project" value="UniProtKB-UniRule"/>
</dbReference>
<dbReference type="GO" id="GO:0005634">
    <property type="term" value="C:nucleus"/>
    <property type="evidence" value="ECO:0007669"/>
    <property type="project" value="UniProtKB-SubCell"/>
</dbReference>
<evidence type="ECO:0000313" key="3">
    <source>
        <dbReference type="EMBL" id="KMZ70921.1"/>
    </source>
</evidence>
<dbReference type="OMA" id="KLWFSLC"/>
<dbReference type="CDD" id="cd09917">
    <property type="entry name" value="F-box_SF"/>
    <property type="match status" value="1"/>
</dbReference>
<name>A0A0K9PPM0_ZOSMR</name>
<dbReference type="Pfam" id="PF12937">
    <property type="entry name" value="F-box-like"/>
    <property type="match status" value="1"/>
</dbReference>
<comment type="pathway">
    <text evidence="1">Protein modification; protein ubiquitination.</text>
</comment>
<dbReference type="PANTHER" id="PTHR12874:SF28">
    <property type="entry name" value="F-BOX PROTEIN"/>
    <property type="match status" value="1"/>
</dbReference>
<dbReference type="InterPro" id="IPR036047">
    <property type="entry name" value="F-box-like_dom_sf"/>
</dbReference>
<evidence type="ECO:0000313" key="4">
    <source>
        <dbReference type="Proteomes" id="UP000036987"/>
    </source>
</evidence>
<evidence type="ECO:0000256" key="1">
    <source>
        <dbReference type="RuleBase" id="RU369085"/>
    </source>
</evidence>